<dbReference type="Gene3D" id="2.60.40.790">
    <property type="match status" value="1"/>
</dbReference>
<evidence type="ECO:0000256" key="1">
    <source>
        <dbReference type="ARBA" id="ARBA00004496"/>
    </source>
</evidence>
<feature type="domain" description="CS" evidence="6">
    <location>
        <begin position="29"/>
        <end position="138"/>
    </location>
</feature>
<gene>
    <name evidence="7" type="ORF">PV10_01948</name>
</gene>
<dbReference type="GO" id="GO:0005737">
    <property type="term" value="C:cytoplasm"/>
    <property type="evidence" value="ECO:0007669"/>
    <property type="project" value="UniProtKB-SubCell"/>
</dbReference>
<dbReference type="InterPro" id="IPR007052">
    <property type="entry name" value="CS_dom"/>
</dbReference>
<name>A0A0D1WXL2_EXOME</name>
<dbReference type="InterPro" id="IPR037898">
    <property type="entry name" value="NudC_fam"/>
</dbReference>
<dbReference type="OMA" id="RQKEMGG"/>
<dbReference type="PANTHER" id="PTHR12356:SF3">
    <property type="entry name" value="NUCLEAR MIGRATION PROTEIN NUDC"/>
    <property type="match status" value="1"/>
</dbReference>
<dbReference type="STRING" id="212818.A0A0D1WXL2"/>
<evidence type="ECO:0000259" key="6">
    <source>
        <dbReference type="PROSITE" id="PS51203"/>
    </source>
</evidence>
<dbReference type="PANTHER" id="PTHR12356">
    <property type="entry name" value="NUCLEAR MOVEMENT PROTEIN NUDC"/>
    <property type="match status" value="1"/>
</dbReference>
<dbReference type="HOGENOM" id="CLU_047332_2_0_1"/>
<sequence>MAEPRAVSPTPSERKRIDAEERRREEEEQSKLPYRWTQTLEEADVNIPIPGNLKARDLIVELKKTHIKVAIKGQDPIIIGDFPHPIQVDESTWILSSNPASSSVTSNAASPASSNASTKEIQINLAKCRGSNWWPHIVTTAPKIDVTKIQPENSKLSELDGETRGMVEKMMYDQEMKRQGKPTSDEQKKDDLLKKFMKEHPEMDFSQAKIG</sequence>
<evidence type="ECO:0000313" key="7">
    <source>
        <dbReference type="EMBL" id="KIV94150.1"/>
    </source>
</evidence>
<keyword evidence="2" id="KW-0963">Cytoplasm</keyword>
<dbReference type="GO" id="GO:0006457">
    <property type="term" value="P:protein folding"/>
    <property type="evidence" value="ECO:0007669"/>
    <property type="project" value="TreeGrafter"/>
</dbReference>
<dbReference type="CDD" id="cd06467">
    <property type="entry name" value="p23_NUDC_like"/>
    <property type="match status" value="1"/>
</dbReference>
<dbReference type="GeneID" id="27319793"/>
<keyword evidence="8" id="KW-1185">Reference proteome</keyword>
<dbReference type="GO" id="GO:0051082">
    <property type="term" value="F:unfolded protein binding"/>
    <property type="evidence" value="ECO:0007669"/>
    <property type="project" value="TreeGrafter"/>
</dbReference>
<evidence type="ECO:0000256" key="4">
    <source>
        <dbReference type="ARBA" id="ARBA00068398"/>
    </source>
</evidence>
<evidence type="ECO:0000256" key="3">
    <source>
        <dbReference type="ARBA" id="ARBA00059400"/>
    </source>
</evidence>
<dbReference type="Proteomes" id="UP000054302">
    <property type="component" value="Unassembled WGS sequence"/>
</dbReference>
<dbReference type="AlphaFoldDB" id="A0A0D1WXL2"/>
<dbReference type="PROSITE" id="PS51203">
    <property type="entry name" value="CS"/>
    <property type="match status" value="1"/>
</dbReference>
<feature type="compositionally biased region" description="Basic and acidic residues" evidence="5">
    <location>
        <begin position="12"/>
        <end position="30"/>
    </location>
</feature>
<comment type="function">
    <text evidence="3">Required for nuclear movement. May interact between microtubules and nuclei and/or may be involved in the generation of force used to move nuclei during interphase.</text>
</comment>
<accession>A0A0D1WXL2</accession>
<evidence type="ECO:0000313" key="8">
    <source>
        <dbReference type="Proteomes" id="UP000054302"/>
    </source>
</evidence>
<evidence type="ECO:0000256" key="2">
    <source>
        <dbReference type="ARBA" id="ARBA00022490"/>
    </source>
</evidence>
<dbReference type="RefSeq" id="XP_016225724.1">
    <property type="nucleotide sequence ID" value="XM_016366206.1"/>
</dbReference>
<reference evidence="7 8" key="1">
    <citation type="submission" date="2015-01" db="EMBL/GenBank/DDBJ databases">
        <title>The Genome Sequence of Exophiala mesophila CBS40295.</title>
        <authorList>
            <consortium name="The Broad Institute Genomics Platform"/>
            <person name="Cuomo C."/>
            <person name="de Hoog S."/>
            <person name="Gorbushina A."/>
            <person name="Stielow B."/>
            <person name="Teixiera M."/>
            <person name="Abouelleil A."/>
            <person name="Chapman S.B."/>
            <person name="Priest M."/>
            <person name="Young S.K."/>
            <person name="Wortman J."/>
            <person name="Nusbaum C."/>
            <person name="Birren B."/>
        </authorList>
    </citation>
    <scope>NUCLEOTIDE SEQUENCE [LARGE SCALE GENOMIC DNA]</scope>
    <source>
        <strain evidence="7 8">CBS 40295</strain>
    </source>
</reference>
<organism evidence="7 8">
    <name type="scientific">Exophiala mesophila</name>
    <name type="common">Black yeast-like fungus</name>
    <dbReference type="NCBI Taxonomy" id="212818"/>
    <lineage>
        <taxon>Eukaryota</taxon>
        <taxon>Fungi</taxon>
        <taxon>Dikarya</taxon>
        <taxon>Ascomycota</taxon>
        <taxon>Pezizomycotina</taxon>
        <taxon>Eurotiomycetes</taxon>
        <taxon>Chaetothyriomycetidae</taxon>
        <taxon>Chaetothyriales</taxon>
        <taxon>Herpotrichiellaceae</taxon>
        <taxon>Exophiala</taxon>
    </lineage>
</organism>
<protein>
    <recommendedName>
        <fullName evidence="4">Nuclear movement protein nudC</fullName>
    </recommendedName>
</protein>
<dbReference type="EMBL" id="KN847521">
    <property type="protein sequence ID" value="KIV94150.1"/>
    <property type="molecule type" value="Genomic_DNA"/>
</dbReference>
<evidence type="ECO:0000256" key="5">
    <source>
        <dbReference type="SAM" id="MobiDB-lite"/>
    </source>
</evidence>
<proteinExistence type="predicted"/>
<dbReference type="InterPro" id="IPR008978">
    <property type="entry name" value="HSP20-like_chaperone"/>
</dbReference>
<dbReference type="SUPFAM" id="SSF49764">
    <property type="entry name" value="HSP20-like chaperones"/>
    <property type="match status" value="1"/>
</dbReference>
<dbReference type="FunFam" id="2.60.40.790:FF:000001">
    <property type="entry name" value="Nuclear migration protein nudC"/>
    <property type="match status" value="1"/>
</dbReference>
<feature type="region of interest" description="Disordered" evidence="5">
    <location>
        <begin position="1"/>
        <end position="31"/>
    </location>
</feature>
<dbReference type="OrthoDB" id="416217at2759"/>
<dbReference type="VEuPathDB" id="FungiDB:PV10_01948"/>
<dbReference type="Pfam" id="PF04969">
    <property type="entry name" value="CS"/>
    <property type="match status" value="1"/>
</dbReference>
<comment type="subcellular location">
    <subcellularLocation>
        <location evidence="1">Cytoplasm</location>
    </subcellularLocation>
</comment>